<feature type="compositionally biased region" description="Basic residues" evidence="1">
    <location>
        <begin position="12"/>
        <end position="21"/>
    </location>
</feature>
<proteinExistence type="predicted"/>
<dbReference type="Pfam" id="PF24016">
    <property type="entry name" value="DUF7330"/>
    <property type="match status" value="1"/>
</dbReference>
<protein>
    <recommendedName>
        <fullName evidence="2">DUF7330 domain-containing protein</fullName>
    </recommendedName>
</protein>
<organism evidence="3 4">
    <name type="scientific">Pycnoporus cinnabarinus</name>
    <name type="common">Cinnabar-red polypore</name>
    <name type="synonym">Trametes cinnabarina</name>
    <dbReference type="NCBI Taxonomy" id="5643"/>
    <lineage>
        <taxon>Eukaryota</taxon>
        <taxon>Fungi</taxon>
        <taxon>Dikarya</taxon>
        <taxon>Basidiomycota</taxon>
        <taxon>Agaricomycotina</taxon>
        <taxon>Agaricomycetes</taxon>
        <taxon>Polyporales</taxon>
        <taxon>Polyporaceae</taxon>
        <taxon>Trametes</taxon>
    </lineage>
</organism>
<dbReference type="AlphaFoldDB" id="A0A060SBM0"/>
<evidence type="ECO:0000259" key="2">
    <source>
        <dbReference type="Pfam" id="PF24016"/>
    </source>
</evidence>
<dbReference type="OrthoDB" id="2593559at2759"/>
<feature type="region of interest" description="Disordered" evidence="1">
    <location>
        <begin position="147"/>
        <end position="168"/>
    </location>
</feature>
<evidence type="ECO:0000313" key="4">
    <source>
        <dbReference type="Proteomes" id="UP000029665"/>
    </source>
</evidence>
<dbReference type="OMA" id="IFRPQNA"/>
<dbReference type="EMBL" id="CCBP010000052">
    <property type="protein sequence ID" value="CDO69684.1"/>
    <property type="molecule type" value="Genomic_DNA"/>
</dbReference>
<dbReference type="Proteomes" id="UP000029665">
    <property type="component" value="Unassembled WGS sequence"/>
</dbReference>
<dbReference type="HOGENOM" id="CLU_1195408_0_0_1"/>
<accession>A0A060SBM0</accession>
<comment type="caution">
    <text evidence="3">The sequence shown here is derived from an EMBL/GenBank/DDBJ whole genome shotgun (WGS) entry which is preliminary data.</text>
</comment>
<keyword evidence="4" id="KW-1185">Reference proteome</keyword>
<evidence type="ECO:0000256" key="1">
    <source>
        <dbReference type="SAM" id="MobiDB-lite"/>
    </source>
</evidence>
<name>A0A060SBM0_PYCCI</name>
<reference evidence="3" key="1">
    <citation type="submission" date="2014-01" db="EMBL/GenBank/DDBJ databases">
        <title>The genome of the white-rot fungus Pycnoporus cinnabarinus: a basidiomycete model with a versatile arsenal for lignocellulosic biomass breakdown.</title>
        <authorList>
            <person name="Levasseur A."/>
            <person name="Lomascolo A."/>
            <person name="Ruiz-Duenas F.J."/>
            <person name="Uzan E."/>
            <person name="Piumi F."/>
            <person name="Kues U."/>
            <person name="Ram A.F.J."/>
            <person name="Murat C."/>
            <person name="Haon M."/>
            <person name="Benoit I."/>
            <person name="Arfi Y."/>
            <person name="Chevret D."/>
            <person name="Drula E."/>
            <person name="Kwon M.J."/>
            <person name="Gouret P."/>
            <person name="Lesage-Meessen L."/>
            <person name="Lombard V."/>
            <person name="Mariette J."/>
            <person name="Noirot C."/>
            <person name="Park J."/>
            <person name="Patyshakuliyeva A."/>
            <person name="Wieneger R.A.B."/>
            <person name="Wosten H.A.B."/>
            <person name="Martin F."/>
            <person name="Coutinho P.M."/>
            <person name="de Vries R."/>
            <person name="Martinez A.T."/>
            <person name="Klopp C."/>
            <person name="Pontarotti P."/>
            <person name="Henrissat B."/>
            <person name="Record E."/>
        </authorList>
    </citation>
    <scope>NUCLEOTIDE SEQUENCE [LARGE SCALE GENOMIC DNA]</scope>
    <source>
        <strain evidence="3">BRFM137</strain>
    </source>
</reference>
<feature type="domain" description="DUF7330" evidence="2">
    <location>
        <begin position="31"/>
        <end position="142"/>
    </location>
</feature>
<sequence>MLPSPGFSGYLRNKRSKRNKRWGQGSPSDVHASFRTRHGAISLNLAAVAENGKTAVPPVSKGVQTGVLVSSRHGRINVNLFEIQPGRCIDLLVESRHGKIVILLPPTYEGPLMFQTRSAGSVTLLPAFAARARTLRANDKETILVCTPPSTPDAAPSGAGPSGQGYDEDGNRVLVRTRHGRIVVGVSGVDRIEDAQGGDGLFKKLGEILELGGRAFGQYVETRARLLEKRLA</sequence>
<evidence type="ECO:0000313" key="3">
    <source>
        <dbReference type="EMBL" id="CDO69684.1"/>
    </source>
</evidence>
<feature type="region of interest" description="Disordered" evidence="1">
    <location>
        <begin position="1"/>
        <end position="30"/>
    </location>
</feature>
<gene>
    <name evidence="3" type="ORF">BN946_scf184851.g72</name>
</gene>
<dbReference type="InterPro" id="IPR055754">
    <property type="entry name" value="DUF7330"/>
</dbReference>